<evidence type="ECO:0000313" key="2">
    <source>
        <dbReference type="Proteomes" id="UP000184386"/>
    </source>
</evidence>
<dbReference type="RefSeq" id="WP_139241314.1">
    <property type="nucleotide sequence ID" value="NZ_FRAC01000033.1"/>
</dbReference>
<organism evidence="1 2">
    <name type="scientific">Anaerocolumna jejuensis DSM 15929</name>
    <dbReference type="NCBI Taxonomy" id="1121322"/>
    <lineage>
        <taxon>Bacteria</taxon>
        <taxon>Bacillati</taxon>
        <taxon>Bacillota</taxon>
        <taxon>Clostridia</taxon>
        <taxon>Lachnospirales</taxon>
        <taxon>Lachnospiraceae</taxon>
        <taxon>Anaerocolumna</taxon>
    </lineage>
</organism>
<gene>
    <name evidence="1" type="ORF">SAMN02745136_04935</name>
</gene>
<evidence type="ECO:0000313" key="1">
    <source>
        <dbReference type="EMBL" id="SHL45208.1"/>
    </source>
</evidence>
<dbReference type="Proteomes" id="UP000184386">
    <property type="component" value="Unassembled WGS sequence"/>
</dbReference>
<reference evidence="1 2" key="1">
    <citation type="submission" date="2016-11" db="EMBL/GenBank/DDBJ databases">
        <authorList>
            <person name="Jaros S."/>
            <person name="Januszkiewicz K."/>
            <person name="Wedrychowicz H."/>
        </authorList>
    </citation>
    <scope>NUCLEOTIDE SEQUENCE [LARGE SCALE GENOMIC DNA]</scope>
    <source>
        <strain evidence="1 2">DSM 15929</strain>
    </source>
</reference>
<sequence>MVQTYDFWKYDLQAVYPHGPTGSITPDSNILKIIWLQERLNTCLDGVNTKKALTAGSKA</sequence>
<dbReference type="EMBL" id="FRAC01000033">
    <property type="protein sequence ID" value="SHL45208.1"/>
    <property type="molecule type" value="Genomic_DNA"/>
</dbReference>
<proteinExistence type="predicted"/>
<name>A0A1M7AR73_9FIRM</name>
<accession>A0A1M7AR73</accession>
<keyword evidence="2" id="KW-1185">Reference proteome</keyword>
<dbReference type="AlphaFoldDB" id="A0A1M7AR73"/>
<protein>
    <submittedName>
        <fullName evidence="1">Uncharacterized protein</fullName>
    </submittedName>
</protein>